<keyword evidence="1" id="KW-1133">Transmembrane helix</keyword>
<name>A0A3M5XCT2_PSEAP</name>
<comment type="caution">
    <text evidence="2">The sequence shown here is derived from an EMBL/GenBank/DDBJ whole genome shotgun (WGS) entry which is preliminary data.</text>
</comment>
<protein>
    <submittedName>
        <fullName evidence="2">Uncharacterized protein</fullName>
    </submittedName>
</protein>
<keyword evidence="1" id="KW-0812">Transmembrane</keyword>
<feature type="transmembrane region" description="Helical" evidence="1">
    <location>
        <begin position="79"/>
        <end position="98"/>
    </location>
</feature>
<dbReference type="EMBL" id="RBUF01000024">
    <property type="protein sequence ID" value="RMU79804.1"/>
    <property type="molecule type" value="Genomic_DNA"/>
</dbReference>
<evidence type="ECO:0000313" key="3">
    <source>
        <dbReference type="Proteomes" id="UP000274315"/>
    </source>
</evidence>
<evidence type="ECO:0000313" key="2">
    <source>
        <dbReference type="EMBL" id="RMU79804.1"/>
    </source>
</evidence>
<keyword evidence="1" id="KW-0472">Membrane</keyword>
<dbReference type="Proteomes" id="UP000274315">
    <property type="component" value="Unassembled WGS sequence"/>
</dbReference>
<gene>
    <name evidence="2" type="ORF">ALP24_100985</name>
</gene>
<reference evidence="2 3" key="1">
    <citation type="submission" date="2018-08" db="EMBL/GenBank/DDBJ databases">
        <title>Recombination of ecologically and evolutionarily significant loci maintains genetic cohesion in the Pseudomonas syringae species complex.</title>
        <authorList>
            <person name="Dillon M."/>
            <person name="Thakur S."/>
            <person name="Almeida R.N.D."/>
            <person name="Weir B.S."/>
            <person name="Guttman D.S."/>
        </authorList>
    </citation>
    <scope>NUCLEOTIDE SEQUENCE [LARGE SCALE GENOMIC DNA]</scope>
    <source>
        <strain evidence="2 3">ICMP 11935</strain>
    </source>
</reference>
<sequence length="222" mass="24039">MQRNCLCFTIEFSSVYLLNKECFTRTALTTAHSYASGFIWATGCGHELIVQCRLAPALLKKYQFNYLTQERPIMKTKKILLTSFALATLCAAVAAQAGPPVTVTFKNLGTDVAEYKVVTRNEISTQLNTKTAIASSVQPGGSDSYSTQSTLSPDTNYASVRYVMGSKVCVFSTTFIKLPGAGGVKVPKWNRTANSEGGAVCTATSRATNLSTYAWAAEFTMK</sequence>
<proteinExistence type="predicted"/>
<organism evidence="2 3">
    <name type="scientific">Pseudomonas syringae pv. aptata</name>
    <dbReference type="NCBI Taxonomy" id="83167"/>
    <lineage>
        <taxon>Bacteria</taxon>
        <taxon>Pseudomonadati</taxon>
        <taxon>Pseudomonadota</taxon>
        <taxon>Gammaproteobacteria</taxon>
        <taxon>Pseudomonadales</taxon>
        <taxon>Pseudomonadaceae</taxon>
        <taxon>Pseudomonas</taxon>
        <taxon>Pseudomonas syringae</taxon>
    </lineage>
</organism>
<accession>A0A3M5XCT2</accession>
<evidence type="ECO:0000256" key="1">
    <source>
        <dbReference type="SAM" id="Phobius"/>
    </source>
</evidence>
<dbReference type="AlphaFoldDB" id="A0A3M5XCT2"/>